<feature type="domain" description="Cyclin-like" evidence="6">
    <location>
        <begin position="57"/>
        <end position="143"/>
    </location>
</feature>
<evidence type="ECO:0000313" key="8">
    <source>
        <dbReference type="EMBL" id="KAJ0966036.1"/>
    </source>
</evidence>
<dbReference type="Gene3D" id="1.10.472.10">
    <property type="entry name" value="Cyclin-like"/>
    <property type="match status" value="2"/>
</dbReference>
<dbReference type="SUPFAM" id="SSF47954">
    <property type="entry name" value="Cyclin-like"/>
    <property type="match status" value="2"/>
</dbReference>
<evidence type="ECO:0000259" key="6">
    <source>
        <dbReference type="SMART" id="SM00385"/>
    </source>
</evidence>
<dbReference type="InterPro" id="IPR036915">
    <property type="entry name" value="Cyclin-like_sf"/>
</dbReference>
<dbReference type="SMART" id="SM00385">
    <property type="entry name" value="CYCLIN"/>
    <property type="match status" value="1"/>
</dbReference>
<dbReference type="OrthoDB" id="306099at2759"/>
<gene>
    <name evidence="8" type="ORF">J5N97_027174</name>
</gene>
<dbReference type="Proteomes" id="UP001085076">
    <property type="component" value="Miscellaneous, Linkage group lg08"/>
</dbReference>
<evidence type="ECO:0000259" key="7">
    <source>
        <dbReference type="SMART" id="SM01332"/>
    </source>
</evidence>
<comment type="caution">
    <text evidence="8">The sequence shown here is derived from an EMBL/GenBank/DDBJ whole genome shotgun (WGS) entry which is preliminary data.</text>
</comment>
<dbReference type="PANTHER" id="PTHR10177">
    <property type="entry name" value="CYCLINS"/>
    <property type="match status" value="1"/>
</dbReference>
<evidence type="ECO:0000256" key="4">
    <source>
        <dbReference type="ARBA" id="ARBA00023306"/>
    </source>
</evidence>
<dbReference type="Pfam" id="PF00134">
    <property type="entry name" value="Cyclin_N"/>
    <property type="match status" value="1"/>
</dbReference>
<dbReference type="InterPro" id="IPR006671">
    <property type="entry name" value="Cyclin_N"/>
</dbReference>
<keyword evidence="2" id="KW-0132">Cell division</keyword>
<protein>
    <submittedName>
        <fullName evidence="8">Uncharacterized protein</fullName>
    </submittedName>
</protein>
<dbReference type="Pfam" id="PF02984">
    <property type="entry name" value="Cyclin_C"/>
    <property type="match status" value="1"/>
</dbReference>
<evidence type="ECO:0000256" key="1">
    <source>
        <dbReference type="ARBA" id="ARBA00009065"/>
    </source>
</evidence>
<sequence>MASPIHFSGVMEFDLENPLTSSDSEADSVLALFSAESDHMSSPTSALDLHSRRHAVSLILQAQCACNVDPLMAYLAINYVDRFLARQEIPREKPWAVWLLAVSSLSLASKMNMSDFSLPDFQIKEGFIFDDQTIRRMELLVLGALDWRMRSITPFSFLGFFLSFFSPALPPLLHALKERAFHILLKAQTEIKMLEFKPSLIAASALISSGDELFPIHSPAFRSAIFSSDFVNKEKLKECCLVMRDVVEMMTMDGDDRAPKTASSCATPITVLGRTCPSSDSEWTVGSLMNGRDISKDPVQ</sequence>
<dbReference type="FunFam" id="1.10.472.10:FF:000040">
    <property type="entry name" value="D6-type cyclin"/>
    <property type="match status" value="1"/>
</dbReference>
<dbReference type="SMART" id="SM01332">
    <property type="entry name" value="Cyclin_C"/>
    <property type="match status" value="1"/>
</dbReference>
<dbReference type="AlphaFoldDB" id="A0A9D5C3T5"/>
<evidence type="ECO:0000313" key="9">
    <source>
        <dbReference type="Proteomes" id="UP001085076"/>
    </source>
</evidence>
<evidence type="ECO:0000256" key="5">
    <source>
        <dbReference type="RuleBase" id="RU000383"/>
    </source>
</evidence>
<keyword evidence="4" id="KW-0131">Cell cycle</keyword>
<proteinExistence type="inferred from homology"/>
<dbReference type="InterPro" id="IPR004367">
    <property type="entry name" value="Cyclin_C-dom"/>
</dbReference>
<comment type="similarity">
    <text evidence="1">Belongs to the cyclin family. Cyclin D subfamily.</text>
</comment>
<feature type="domain" description="Cyclin C-terminal" evidence="7">
    <location>
        <begin position="152"/>
        <end position="279"/>
    </location>
</feature>
<keyword evidence="3 5" id="KW-0195">Cyclin</keyword>
<reference evidence="8" key="1">
    <citation type="submission" date="2021-03" db="EMBL/GenBank/DDBJ databases">
        <authorList>
            <person name="Li Z."/>
            <person name="Yang C."/>
        </authorList>
    </citation>
    <scope>NUCLEOTIDE SEQUENCE</scope>
    <source>
        <strain evidence="8">Dzin_1.0</strain>
        <tissue evidence="8">Leaf</tissue>
    </source>
</reference>
<organism evidence="8 9">
    <name type="scientific">Dioscorea zingiberensis</name>
    <dbReference type="NCBI Taxonomy" id="325984"/>
    <lineage>
        <taxon>Eukaryota</taxon>
        <taxon>Viridiplantae</taxon>
        <taxon>Streptophyta</taxon>
        <taxon>Embryophyta</taxon>
        <taxon>Tracheophyta</taxon>
        <taxon>Spermatophyta</taxon>
        <taxon>Magnoliopsida</taxon>
        <taxon>Liliopsida</taxon>
        <taxon>Dioscoreales</taxon>
        <taxon>Dioscoreaceae</taxon>
        <taxon>Dioscorea</taxon>
    </lineage>
</organism>
<dbReference type="InterPro" id="IPR013763">
    <property type="entry name" value="Cyclin-like_dom"/>
</dbReference>
<accession>A0A9D5C3T5</accession>
<dbReference type="FunFam" id="1.10.472.10:FF:000060">
    <property type="entry name" value="D6-type cyclin"/>
    <property type="match status" value="1"/>
</dbReference>
<dbReference type="GO" id="GO:0051301">
    <property type="term" value="P:cell division"/>
    <property type="evidence" value="ECO:0007669"/>
    <property type="project" value="UniProtKB-KW"/>
</dbReference>
<evidence type="ECO:0000256" key="3">
    <source>
        <dbReference type="ARBA" id="ARBA00023127"/>
    </source>
</evidence>
<name>A0A9D5C3T5_9LILI</name>
<dbReference type="CDD" id="cd20544">
    <property type="entry name" value="CYCLIN_AtCycD-like_rpt2"/>
    <property type="match status" value="1"/>
</dbReference>
<dbReference type="EMBL" id="JAGGNH010000008">
    <property type="protein sequence ID" value="KAJ0966036.1"/>
    <property type="molecule type" value="Genomic_DNA"/>
</dbReference>
<evidence type="ECO:0000256" key="2">
    <source>
        <dbReference type="ARBA" id="ARBA00022618"/>
    </source>
</evidence>
<reference evidence="8" key="2">
    <citation type="journal article" date="2022" name="Hortic Res">
        <title>The genome of Dioscorea zingiberensis sheds light on the biosynthesis, origin and evolution of the medicinally important diosgenin saponins.</title>
        <authorList>
            <person name="Li Y."/>
            <person name="Tan C."/>
            <person name="Li Z."/>
            <person name="Guo J."/>
            <person name="Li S."/>
            <person name="Chen X."/>
            <person name="Wang C."/>
            <person name="Dai X."/>
            <person name="Yang H."/>
            <person name="Song W."/>
            <person name="Hou L."/>
            <person name="Xu J."/>
            <person name="Tong Z."/>
            <person name="Xu A."/>
            <person name="Yuan X."/>
            <person name="Wang W."/>
            <person name="Yang Q."/>
            <person name="Chen L."/>
            <person name="Sun Z."/>
            <person name="Wang K."/>
            <person name="Pan B."/>
            <person name="Chen J."/>
            <person name="Bao Y."/>
            <person name="Liu F."/>
            <person name="Qi X."/>
            <person name="Gang D.R."/>
            <person name="Wen J."/>
            <person name="Li J."/>
        </authorList>
    </citation>
    <scope>NUCLEOTIDE SEQUENCE</scope>
    <source>
        <strain evidence="8">Dzin_1.0</strain>
    </source>
</reference>
<dbReference type="InterPro" id="IPR039361">
    <property type="entry name" value="Cyclin"/>
</dbReference>
<keyword evidence="9" id="KW-1185">Reference proteome</keyword>